<reference evidence="1" key="1">
    <citation type="journal article" date="2023" name="Insect Mol. Biol.">
        <title>Genome sequencing provides insights into the evolution of gene families encoding plant cell wall-degrading enzymes in longhorned beetles.</title>
        <authorList>
            <person name="Shin N.R."/>
            <person name="Okamura Y."/>
            <person name="Kirsch R."/>
            <person name="Pauchet Y."/>
        </authorList>
    </citation>
    <scope>NUCLEOTIDE SEQUENCE</scope>
    <source>
        <strain evidence="1">AMC_N1</strain>
    </source>
</reference>
<comment type="caution">
    <text evidence="1">The sequence shown here is derived from an EMBL/GenBank/DDBJ whole genome shotgun (WGS) entry which is preliminary data.</text>
</comment>
<protein>
    <recommendedName>
        <fullName evidence="3">Reverse transcriptase domain-containing protein</fullName>
    </recommendedName>
</protein>
<dbReference type="EMBL" id="JAPWTK010000987">
    <property type="protein sequence ID" value="KAJ8934765.1"/>
    <property type="molecule type" value="Genomic_DNA"/>
</dbReference>
<proteinExistence type="predicted"/>
<accession>A0AAV8X880</accession>
<sequence length="420" mass="48100">MPSESKRTSWIKLMEELDMRQSSHKAWRLLKRLNNDPTRPREHANVTADQITSHLRTANQNTCPRPLRPEMSCTAQVLNLTKHIEDRFPKGFSLSSKERGVDGENKRMVCPRVVCWPQPSSTYILMISPLPVTTTRYIYADDRGIATQGKTFEEVEQRLNEALIELDLLLPKEPTKNQTQPKPKQANRKLQISWRGETLEHCPNPKFLGVTLERTLTYKQHCLNIKMKVSGINNIIRKLTGSTWVAKPKILKASALALCHSTETDIDSVCRSQRTKVEQQPTKYACLPYVSGVTDKLKKTLSKKNIGVRFRTAKKIQQVLPSNKDPVPRLLTKGVYELKCICGKSYIGQTGRSTGIQCRIKEHQRHTRLGNTDKSAIAEHIHTNKNHKIDYENVRVLDKTTTYYPRIIRESLEISVTKNQ</sequence>
<dbReference type="AlphaFoldDB" id="A0AAV8X880"/>
<dbReference type="PANTHER" id="PTHR36688">
    <property type="entry name" value="ENDO/EXONUCLEASE/PHOSPHATASE DOMAIN-CONTAINING PROTEIN"/>
    <property type="match status" value="1"/>
</dbReference>
<dbReference type="PANTHER" id="PTHR36688:SF1">
    <property type="entry name" value="ENDONUCLEASE_EXONUCLEASE_PHOSPHATASE DOMAIN-CONTAINING PROTEIN"/>
    <property type="match status" value="1"/>
</dbReference>
<evidence type="ECO:0000313" key="2">
    <source>
        <dbReference type="Proteomes" id="UP001162162"/>
    </source>
</evidence>
<evidence type="ECO:0000313" key="1">
    <source>
        <dbReference type="EMBL" id="KAJ8934765.1"/>
    </source>
</evidence>
<gene>
    <name evidence="1" type="ORF">NQ318_009687</name>
</gene>
<evidence type="ECO:0008006" key="3">
    <source>
        <dbReference type="Google" id="ProtNLM"/>
    </source>
</evidence>
<dbReference type="InterPro" id="IPR035901">
    <property type="entry name" value="GIY-YIG_endonuc_sf"/>
</dbReference>
<keyword evidence="2" id="KW-1185">Reference proteome</keyword>
<dbReference type="Gene3D" id="3.40.1440.10">
    <property type="entry name" value="GIY-YIG endonuclease"/>
    <property type="match status" value="1"/>
</dbReference>
<dbReference type="InterPro" id="IPR052560">
    <property type="entry name" value="RdDP_mobile_element"/>
</dbReference>
<organism evidence="1 2">
    <name type="scientific">Aromia moschata</name>
    <dbReference type="NCBI Taxonomy" id="1265417"/>
    <lineage>
        <taxon>Eukaryota</taxon>
        <taxon>Metazoa</taxon>
        <taxon>Ecdysozoa</taxon>
        <taxon>Arthropoda</taxon>
        <taxon>Hexapoda</taxon>
        <taxon>Insecta</taxon>
        <taxon>Pterygota</taxon>
        <taxon>Neoptera</taxon>
        <taxon>Endopterygota</taxon>
        <taxon>Coleoptera</taxon>
        <taxon>Polyphaga</taxon>
        <taxon>Cucujiformia</taxon>
        <taxon>Chrysomeloidea</taxon>
        <taxon>Cerambycidae</taxon>
        <taxon>Cerambycinae</taxon>
        <taxon>Callichromatini</taxon>
        <taxon>Aromia</taxon>
    </lineage>
</organism>
<name>A0AAV8X880_9CUCU</name>
<dbReference type="Proteomes" id="UP001162162">
    <property type="component" value="Unassembled WGS sequence"/>
</dbReference>
<dbReference type="CDD" id="cd10442">
    <property type="entry name" value="GIY-YIG_PLEs"/>
    <property type="match status" value="1"/>
</dbReference>